<dbReference type="Pfam" id="PF01970">
    <property type="entry name" value="TctA"/>
    <property type="match status" value="1"/>
</dbReference>
<proteinExistence type="predicted"/>
<evidence type="ECO:0000259" key="2">
    <source>
        <dbReference type="Pfam" id="PF01970"/>
    </source>
</evidence>
<dbReference type="Proteomes" id="UP000323521">
    <property type="component" value="Chromosome"/>
</dbReference>
<dbReference type="PANTHER" id="PTHR35342:SF5">
    <property type="entry name" value="TRICARBOXYLIC TRANSPORT PROTEIN"/>
    <property type="match status" value="1"/>
</dbReference>
<feature type="transmembrane region" description="Helical" evidence="1">
    <location>
        <begin position="415"/>
        <end position="443"/>
    </location>
</feature>
<keyword evidence="1" id="KW-1133">Transmembrane helix</keyword>
<accession>A0A3G1L211</accession>
<organism evidence="3 4">
    <name type="scientific">Formimonas warabiya</name>
    <dbReference type="NCBI Taxonomy" id="1761012"/>
    <lineage>
        <taxon>Bacteria</taxon>
        <taxon>Bacillati</taxon>
        <taxon>Bacillota</taxon>
        <taxon>Clostridia</taxon>
        <taxon>Eubacteriales</taxon>
        <taxon>Peptococcaceae</taxon>
        <taxon>Candidatus Formimonas</taxon>
    </lineage>
</organism>
<reference evidence="3 4" key="1">
    <citation type="submission" date="2016-10" db="EMBL/GenBank/DDBJ databases">
        <title>Complete Genome Sequence of Peptococcaceae strain DCMF.</title>
        <authorList>
            <person name="Edwards R.J."/>
            <person name="Holland S.I."/>
            <person name="Deshpande N.P."/>
            <person name="Wong Y.K."/>
            <person name="Ertan H."/>
            <person name="Manefield M."/>
            <person name="Russell T.L."/>
            <person name="Lee M.J."/>
        </authorList>
    </citation>
    <scope>NUCLEOTIDE SEQUENCE [LARGE SCALE GENOMIC DNA]</scope>
    <source>
        <strain evidence="3 4">DCMF</strain>
    </source>
</reference>
<feature type="transmembrane region" description="Helical" evidence="1">
    <location>
        <begin position="107"/>
        <end position="133"/>
    </location>
</feature>
<sequence>MLESAWSGLAILFQPDSLLYMLEGSMLGIILSLVPGLTGVNAMILLIPLTYHMGASQAMVIMVSIIGASMCGGSVHTILIGIPGAGVNTPTVFDGFPLAKKGRAAEAIGAMAAASAYGGMFGALVLMISLPVMRKIVLLLGPPEYFMIALLGLSIVGSLAGRSILSGLLAVCIGLMMSYVGFNPVVGGERFTFGIMGLWDGIPMTCAFIGLFAVSAVMDMALEGSPIAEIKVKLKGSFNQMLTGVKAPFHHLGLLLRCSAMGTVLGAVPGHGGVVGAFLTYAHAVQSAKDKSMFGKGDIRGVIGPESGKNAVGGGALIPTLSLGIPGSEMTALLLPVLMLHGITPGPEMITRHLDVVWVMVWSLVISHIFGSIISCLASPQLALITRVRPSYLVPIILAVSLIGSYTYNKRMEDVLITLVIGFIGYAMKSYKIPVAAAVMGYILGSVMEKSFFQSLQMGRGNFMVFFNRPISLFLLIVTIVAFFWPYISIAIKRMRTGKTIAGQEQGGD</sequence>
<evidence type="ECO:0000313" key="3">
    <source>
        <dbReference type="EMBL" id="ATW28832.1"/>
    </source>
</evidence>
<dbReference type="PANTHER" id="PTHR35342">
    <property type="entry name" value="TRICARBOXYLIC TRANSPORT PROTEIN"/>
    <property type="match status" value="1"/>
</dbReference>
<feature type="transmembrane region" description="Helical" evidence="1">
    <location>
        <begin position="59"/>
        <end position="87"/>
    </location>
</feature>
<feature type="transmembrane region" description="Helical" evidence="1">
    <location>
        <begin position="167"/>
        <end position="186"/>
    </location>
</feature>
<feature type="domain" description="DUF112" evidence="2">
    <location>
        <begin position="18"/>
        <end position="439"/>
    </location>
</feature>
<dbReference type="KEGG" id="fwa:DCMF_22875"/>
<evidence type="ECO:0000256" key="1">
    <source>
        <dbReference type="SAM" id="Phobius"/>
    </source>
</evidence>
<feature type="transmembrane region" description="Helical" evidence="1">
    <location>
        <begin position="356"/>
        <end position="380"/>
    </location>
</feature>
<dbReference type="InterPro" id="IPR002823">
    <property type="entry name" value="DUF112_TM"/>
</dbReference>
<feature type="transmembrane region" description="Helical" evidence="1">
    <location>
        <begin position="145"/>
        <end position="161"/>
    </location>
</feature>
<dbReference type="RefSeq" id="WP_214658831.1">
    <property type="nucleotide sequence ID" value="NZ_CP017634.1"/>
</dbReference>
<dbReference type="AlphaFoldDB" id="A0A3G1L211"/>
<keyword evidence="4" id="KW-1185">Reference proteome</keyword>
<feature type="transmembrane region" description="Helical" evidence="1">
    <location>
        <begin position="392"/>
        <end position="408"/>
    </location>
</feature>
<protein>
    <recommendedName>
        <fullName evidence="2">DUF112 domain-containing protein</fullName>
    </recommendedName>
</protein>
<dbReference type="EMBL" id="CP017634">
    <property type="protein sequence ID" value="ATW28832.1"/>
    <property type="molecule type" value="Genomic_DNA"/>
</dbReference>
<feature type="transmembrane region" description="Helical" evidence="1">
    <location>
        <begin position="26"/>
        <end position="47"/>
    </location>
</feature>
<keyword evidence="1" id="KW-0472">Membrane</keyword>
<feature type="transmembrane region" description="Helical" evidence="1">
    <location>
        <begin position="463"/>
        <end position="488"/>
    </location>
</feature>
<evidence type="ECO:0000313" key="4">
    <source>
        <dbReference type="Proteomes" id="UP000323521"/>
    </source>
</evidence>
<keyword evidence="1" id="KW-0812">Transmembrane</keyword>
<gene>
    <name evidence="3" type="ORF">DCMF_22875</name>
</gene>
<feature type="transmembrane region" description="Helical" evidence="1">
    <location>
        <begin position="198"/>
        <end position="218"/>
    </location>
</feature>
<name>A0A3G1L211_FORW1</name>